<organism evidence="2 3">
    <name type="scientific">Actinoalloteichus caeruleus DSM 43889</name>
    <dbReference type="NCBI Taxonomy" id="1120930"/>
    <lineage>
        <taxon>Bacteria</taxon>
        <taxon>Bacillati</taxon>
        <taxon>Actinomycetota</taxon>
        <taxon>Actinomycetes</taxon>
        <taxon>Pseudonocardiales</taxon>
        <taxon>Pseudonocardiaceae</taxon>
        <taxon>Actinoalloteichus</taxon>
        <taxon>Actinoalloteichus cyanogriseus</taxon>
    </lineage>
</organism>
<sequence length="230" mass="22332">MLAALAASPCPLVLAVAVVDGGVLGALRVAFAVFGRRHTMSGVLGLAVASFGVGGVRGGPWSGGRCAGATPARAIPLLLTGYTAATLLLAVDEGPVTPVALAATAGWWSGPVVVHTLDLVARHARAGAGTEAVARGITATFTGAAAGNALGGLAASSGYQPAVLAAASSGGLAALLALACRGRLAVVDGEISAAGSTTPPSSAGRGRAGDPPGRHRGRPGRTRRTRSNAH</sequence>
<evidence type="ECO:0000313" key="2">
    <source>
        <dbReference type="EMBL" id="MCP2333803.1"/>
    </source>
</evidence>
<keyword evidence="3" id="KW-1185">Reference proteome</keyword>
<reference evidence="2 3" key="2">
    <citation type="submission" date="2022-06" db="EMBL/GenBank/DDBJ databases">
        <title>Genomic Encyclopedia of Type Strains, Phase I: the one thousand microbial genomes (KMG-I) project.</title>
        <authorList>
            <person name="Kyrpides N."/>
        </authorList>
    </citation>
    <scope>NUCLEOTIDE SEQUENCE [LARGE SCALE GENOMIC DNA]</scope>
    <source>
        <strain evidence="2 3">DSM 43889</strain>
    </source>
</reference>
<evidence type="ECO:0000313" key="3">
    <source>
        <dbReference type="Proteomes" id="UP000791080"/>
    </source>
</evidence>
<protein>
    <recommendedName>
        <fullName evidence="4">MFS transporter</fullName>
    </recommendedName>
</protein>
<dbReference type="EMBL" id="AUBJ02000001">
    <property type="protein sequence ID" value="MCP2333803.1"/>
    <property type="molecule type" value="Genomic_DNA"/>
</dbReference>
<feature type="region of interest" description="Disordered" evidence="1">
    <location>
        <begin position="192"/>
        <end position="230"/>
    </location>
</feature>
<comment type="caution">
    <text evidence="2">The sequence shown here is derived from an EMBL/GenBank/DDBJ whole genome shotgun (WGS) entry which is preliminary data.</text>
</comment>
<evidence type="ECO:0008006" key="4">
    <source>
        <dbReference type="Google" id="ProtNLM"/>
    </source>
</evidence>
<feature type="compositionally biased region" description="Low complexity" evidence="1">
    <location>
        <begin position="192"/>
        <end position="211"/>
    </location>
</feature>
<gene>
    <name evidence="2" type="ORF">G443_004073</name>
</gene>
<name>A0ABT1JMQ0_ACTCY</name>
<feature type="compositionally biased region" description="Basic residues" evidence="1">
    <location>
        <begin position="214"/>
        <end position="230"/>
    </location>
</feature>
<reference evidence="2 3" key="1">
    <citation type="submission" date="2013-07" db="EMBL/GenBank/DDBJ databases">
        <authorList>
            <consortium name="DOE Joint Genome Institute"/>
            <person name="Reeve W."/>
            <person name="Huntemann M."/>
            <person name="Han J."/>
            <person name="Chen A."/>
            <person name="Kyrpides N."/>
            <person name="Mavromatis K."/>
            <person name="Markowitz V."/>
            <person name="Palaniappan K."/>
            <person name="Ivanova N."/>
            <person name="Schaumberg A."/>
            <person name="Pati A."/>
            <person name="Liolios K."/>
            <person name="Nordberg H.P."/>
            <person name="Cantor M.N."/>
            <person name="Hua S.X."/>
            <person name="Woyke T."/>
        </authorList>
    </citation>
    <scope>NUCLEOTIDE SEQUENCE [LARGE SCALE GENOMIC DNA]</scope>
    <source>
        <strain evidence="2 3">DSM 43889</strain>
    </source>
</reference>
<dbReference type="Proteomes" id="UP000791080">
    <property type="component" value="Unassembled WGS sequence"/>
</dbReference>
<proteinExistence type="predicted"/>
<evidence type="ECO:0000256" key="1">
    <source>
        <dbReference type="SAM" id="MobiDB-lite"/>
    </source>
</evidence>
<accession>A0ABT1JMQ0</accession>